<comment type="caution">
    <text evidence="2">The sequence shown here is derived from an EMBL/GenBank/DDBJ whole genome shotgun (WGS) entry which is preliminary data.</text>
</comment>
<feature type="transmembrane region" description="Helical" evidence="1">
    <location>
        <begin position="91"/>
        <end position="110"/>
    </location>
</feature>
<evidence type="ECO:0008006" key="4">
    <source>
        <dbReference type="Google" id="ProtNLM"/>
    </source>
</evidence>
<sequence>MKKNSINKFLQSLDKELSCLSNSERNNYIKEFTDHLFSLIEDKKAQGLSEKEAIESSLNEFPDPKVIAHDYIRSNETKLTYLPTDGMDFKFRYKSALIVMGLVELVLLLTDRGLNLYLGAVGLVMLIFGNIMVVKHRNWNKDNIKQLFWVNIGTWTCLPLGLFFFFRRDDIDNFTIGYIFVLILLIVTQHFVTQKILKNKNPKITFFS</sequence>
<name>A0ABT6H6H4_9BACI</name>
<feature type="transmembrane region" description="Helical" evidence="1">
    <location>
        <begin position="116"/>
        <end position="134"/>
    </location>
</feature>
<protein>
    <recommendedName>
        <fullName evidence="4">DUF1700 domain-containing protein</fullName>
    </recommendedName>
</protein>
<dbReference type="EMBL" id="JARULN010000013">
    <property type="protein sequence ID" value="MDG5754839.1"/>
    <property type="molecule type" value="Genomic_DNA"/>
</dbReference>
<accession>A0ABT6H6H4</accession>
<dbReference type="RefSeq" id="WP_278018431.1">
    <property type="nucleotide sequence ID" value="NZ_JARRRY010000013.1"/>
</dbReference>
<keyword evidence="3" id="KW-1185">Reference proteome</keyword>
<keyword evidence="1" id="KW-0812">Transmembrane</keyword>
<evidence type="ECO:0000313" key="3">
    <source>
        <dbReference type="Proteomes" id="UP001218246"/>
    </source>
</evidence>
<keyword evidence="1" id="KW-1133">Transmembrane helix</keyword>
<keyword evidence="1" id="KW-0472">Membrane</keyword>
<proteinExistence type="predicted"/>
<dbReference type="Pfam" id="PF22564">
    <property type="entry name" value="HAAS"/>
    <property type="match status" value="1"/>
</dbReference>
<reference evidence="2 3" key="1">
    <citation type="submission" date="2023-04" db="EMBL/GenBank/DDBJ databases">
        <title>Ectobacillus antri isolated from activated sludge.</title>
        <authorList>
            <person name="Yan P."/>
            <person name="Liu X."/>
        </authorList>
    </citation>
    <scope>NUCLEOTIDE SEQUENCE [LARGE SCALE GENOMIC DNA]</scope>
    <source>
        <strain evidence="2 3">C18H</strain>
    </source>
</reference>
<evidence type="ECO:0000313" key="2">
    <source>
        <dbReference type="EMBL" id="MDG5754839.1"/>
    </source>
</evidence>
<gene>
    <name evidence="2" type="ORF">P6P90_12800</name>
</gene>
<organism evidence="2 3">
    <name type="scientific">Ectobacillus antri</name>
    <dbReference type="NCBI Taxonomy" id="2486280"/>
    <lineage>
        <taxon>Bacteria</taxon>
        <taxon>Bacillati</taxon>
        <taxon>Bacillota</taxon>
        <taxon>Bacilli</taxon>
        <taxon>Bacillales</taxon>
        <taxon>Bacillaceae</taxon>
        <taxon>Ectobacillus</taxon>
    </lineage>
</organism>
<evidence type="ECO:0000256" key="1">
    <source>
        <dbReference type="SAM" id="Phobius"/>
    </source>
</evidence>
<dbReference type="Proteomes" id="UP001218246">
    <property type="component" value="Unassembled WGS sequence"/>
</dbReference>
<feature type="transmembrane region" description="Helical" evidence="1">
    <location>
        <begin position="173"/>
        <end position="193"/>
    </location>
</feature>
<feature type="transmembrane region" description="Helical" evidence="1">
    <location>
        <begin position="146"/>
        <end position="167"/>
    </location>
</feature>